<dbReference type="PANTHER" id="PTHR31302">
    <property type="entry name" value="TRANSMEMBRANE PROTEIN WITH METALLOPHOSPHOESTERASE DOMAIN-RELATED"/>
    <property type="match status" value="1"/>
</dbReference>
<sequence length="328" mass="36106">MIRKSVARTALGIGLCGVAGLGWGLLENRAFTLRCRNLILPPQENEENESGRPSSSSLKILHLSDIHLLPNDTSKIDYIRSLAETEPDFLVITGDSLSSADSLDSLMRALEPFVGIPGAFVYGSNDYYSPIPKNPFAYLLPIEAKNLEREMDLPWEEMSQRFEESGWVNLNNRRATMNVGEWVIDLVGMDDPHINRAHMPAVRDDGVAQPHVRIGLVHAPYLWALQALYEDGVELAFAGHTHGGQLALPFIGSFTTNCDLPTEYDSGLFTWPLATSGAPLRRDGYLNVQQHTMAVQLSAGMGGTPYVPLRVLRKPEATLLAVTRAELG</sequence>
<evidence type="ECO:0000259" key="1">
    <source>
        <dbReference type="Pfam" id="PF00149"/>
    </source>
</evidence>
<dbReference type="Pfam" id="PF00149">
    <property type="entry name" value="Metallophos"/>
    <property type="match status" value="1"/>
</dbReference>
<protein>
    <submittedName>
        <fullName evidence="2">Metallophosphoesterase</fullName>
    </submittedName>
</protein>
<dbReference type="RefSeq" id="WP_320756584.1">
    <property type="nucleotide sequence ID" value="NZ_JAWNGC010000006.1"/>
</dbReference>
<proteinExistence type="predicted"/>
<dbReference type="InterPro" id="IPR004843">
    <property type="entry name" value="Calcineurin-like_PHP"/>
</dbReference>
<dbReference type="EMBL" id="JAWNGC010000006">
    <property type="protein sequence ID" value="MDY5155187.1"/>
    <property type="molecule type" value="Genomic_DNA"/>
</dbReference>
<dbReference type="InterPro" id="IPR051158">
    <property type="entry name" value="Metallophosphoesterase_sf"/>
</dbReference>
<dbReference type="GO" id="GO:0009245">
    <property type="term" value="P:lipid A biosynthetic process"/>
    <property type="evidence" value="ECO:0007669"/>
    <property type="project" value="TreeGrafter"/>
</dbReference>
<reference evidence="2" key="1">
    <citation type="submission" date="2023-10" db="EMBL/GenBank/DDBJ databases">
        <title>Whole Genome based description of the genera Actinobaculum and Actinotignum reveals a complex phylogenetic relationship within the species included in the genus Actinotignum.</title>
        <authorList>
            <person name="Jensen C.S."/>
            <person name="Dargis R."/>
            <person name="Kemp M."/>
            <person name="Christensen J.J."/>
        </authorList>
    </citation>
    <scope>NUCLEOTIDE SEQUENCE</scope>
    <source>
        <strain evidence="2">SLA_B511</strain>
    </source>
</reference>
<comment type="caution">
    <text evidence="2">The sequence shown here is derived from an EMBL/GenBank/DDBJ whole genome shotgun (WGS) entry which is preliminary data.</text>
</comment>
<dbReference type="GO" id="GO:0008758">
    <property type="term" value="F:UDP-2,3-diacylglucosamine hydrolase activity"/>
    <property type="evidence" value="ECO:0007669"/>
    <property type="project" value="TreeGrafter"/>
</dbReference>
<feature type="domain" description="Calcineurin-like phosphoesterase" evidence="1">
    <location>
        <begin position="58"/>
        <end position="243"/>
    </location>
</feature>
<dbReference type="GO" id="GO:0016020">
    <property type="term" value="C:membrane"/>
    <property type="evidence" value="ECO:0007669"/>
    <property type="project" value="GOC"/>
</dbReference>
<name>A0AAW9HXT4_9ACTO</name>
<dbReference type="Gene3D" id="3.60.21.10">
    <property type="match status" value="1"/>
</dbReference>
<evidence type="ECO:0000313" key="2">
    <source>
        <dbReference type="EMBL" id="MDY5155187.1"/>
    </source>
</evidence>
<dbReference type="Proteomes" id="UP001281731">
    <property type="component" value="Unassembled WGS sequence"/>
</dbReference>
<dbReference type="SUPFAM" id="SSF56300">
    <property type="entry name" value="Metallo-dependent phosphatases"/>
    <property type="match status" value="1"/>
</dbReference>
<evidence type="ECO:0000313" key="3">
    <source>
        <dbReference type="Proteomes" id="UP001281731"/>
    </source>
</evidence>
<dbReference type="AlphaFoldDB" id="A0AAW9HXT4"/>
<dbReference type="PANTHER" id="PTHR31302:SF20">
    <property type="entry name" value="CONSERVED PROTEIN"/>
    <property type="match status" value="1"/>
</dbReference>
<dbReference type="InterPro" id="IPR029052">
    <property type="entry name" value="Metallo-depent_PP-like"/>
</dbReference>
<accession>A0AAW9HXT4</accession>
<organism evidence="2 3">
    <name type="scientific">Actinotignum urinale</name>
    <dbReference type="NCBI Taxonomy" id="190146"/>
    <lineage>
        <taxon>Bacteria</taxon>
        <taxon>Bacillati</taxon>
        <taxon>Actinomycetota</taxon>
        <taxon>Actinomycetes</taxon>
        <taxon>Actinomycetales</taxon>
        <taxon>Actinomycetaceae</taxon>
        <taxon>Actinotignum</taxon>
    </lineage>
</organism>
<gene>
    <name evidence="2" type="ORF">R6G80_05535</name>
</gene>